<dbReference type="Proteomes" id="UP000230069">
    <property type="component" value="Unassembled WGS sequence"/>
</dbReference>
<dbReference type="InterPro" id="IPR032675">
    <property type="entry name" value="LRR_dom_sf"/>
</dbReference>
<dbReference type="Pfam" id="PF12937">
    <property type="entry name" value="F-box-like"/>
    <property type="match status" value="1"/>
</dbReference>
<gene>
    <name evidence="2" type="ORF">AQUCO_02700417v1</name>
</gene>
<dbReference type="PROSITE" id="PS50181">
    <property type="entry name" value="FBOX"/>
    <property type="match status" value="1"/>
</dbReference>
<reference evidence="2 3" key="1">
    <citation type="submission" date="2017-09" db="EMBL/GenBank/DDBJ databases">
        <title>WGS assembly of Aquilegia coerulea Goldsmith.</title>
        <authorList>
            <person name="Hodges S."/>
            <person name="Kramer E."/>
            <person name="Nordborg M."/>
            <person name="Tomkins J."/>
            <person name="Borevitz J."/>
            <person name="Derieg N."/>
            <person name="Yan J."/>
            <person name="Mihaltcheva S."/>
            <person name="Hayes R.D."/>
            <person name="Rokhsar D."/>
        </authorList>
    </citation>
    <scope>NUCLEOTIDE SEQUENCE [LARGE SCALE GENOMIC DNA]</scope>
    <source>
        <strain evidence="3">cv. Goldsmith</strain>
    </source>
</reference>
<name>A0A2G5D6S7_AQUCA</name>
<dbReference type="InterPro" id="IPR036047">
    <property type="entry name" value="F-box-like_dom_sf"/>
</dbReference>
<dbReference type="OrthoDB" id="1929062at2759"/>
<protein>
    <recommendedName>
        <fullName evidence="1">F-box domain-containing protein</fullName>
    </recommendedName>
</protein>
<evidence type="ECO:0000259" key="1">
    <source>
        <dbReference type="PROSITE" id="PS50181"/>
    </source>
</evidence>
<evidence type="ECO:0000313" key="3">
    <source>
        <dbReference type="Proteomes" id="UP000230069"/>
    </source>
</evidence>
<dbReference type="AlphaFoldDB" id="A0A2G5D6S7"/>
<accession>A0A2G5D6S7</accession>
<dbReference type="PANTHER" id="PTHR38926">
    <property type="entry name" value="F-BOX DOMAIN CONTAINING PROTEIN, EXPRESSED"/>
    <property type="match status" value="1"/>
</dbReference>
<evidence type="ECO:0000313" key="2">
    <source>
        <dbReference type="EMBL" id="PIA39221.1"/>
    </source>
</evidence>
<dbReference type="InParanoid" id="A0A2G5D6S7"/>
<organism evidence="2 3">
    <name type="scientific">Aquilegia coerulea</name>
    <name type="common">Rocky mountain columbine</name>
    <dbReference type="NCBI Taxonomy" id="218851"/>
    <lineage>
        <taxon>Eukaryota</taxon>
        <taxon>Viridiplantae</taxon>
        <taxon>Streptophyta</taxon>
        <taxon>Embryophyta</taxon>
        <taxon>Tracheophyta</taxon>
        <taxon>Spermatophyta</taxon>
        <taxon>Magnoliopsida</taxon>
        <taxon>Ranunculales</taxon>
        <taxon>Ranunculaceae</taxon>
        <taxon>Thalictroideae</taxon>
        <taxon>Aquilegia</taxon>
    </lineage>
</organism>
<sequence length="401" mass="47768">MEVELIIKEDECRIESCERRWEDLPMEILTNIFKRLDVWDLIFLVPLVCRWWSSASMDPTCWMVLDLRLYANYYYDNVFEGNNRIRNYEYHVREVIRAAVNRAGKHILHLIFPCNYHFSDELLIYISERSPRLKRLVLPSFPEIDGTSKVLRNWSQLEAISGWFPIRGRGYSHVNLKDILDQIGVNCKKLTELRLHGEIHGPDAIAIATNIPKLEFLDISMSNLSQVALSYLLENCRQLKHLNISHCNQVEEANILHFPEYHERNIFDSDLIQAAASLLDICYCSRQIDDFCEMCNFVESKPYWSCLYEVWMLGELGYACDMKILIHDKFIPFYIVAVLTDDKPRFYHYFNTWIRRENKIQYQKLYPELFQKRKDMEKKNMKMELKKMEMTKKSYPCCGIM</sequence>
<dbReference type="PANTHER" id="PTHR38926:SF13">
    <property type="entry name" value="F-BOX DOMAIN CONTAINING PROTEIN, EXPRESSED"/>
    <property type="match status" value="1"/>
</dbReference>
<feature type="domain" description="F-box" evidence="1">
    <location>
        <begin position="18"/>
        <end position="65"/>
    </location>
</feature>
<dbReference type="STRING" id="218851.A0A2G5D6S7"/>
<proteinExistence type="predicted"/>
<dbReference type="SUPFAM" id="SSF81383">
    <property type="entry name" value="F-box domain"/>
    <property type="match status" value="1"/>
</dbReference>
<keyword evidence="3" id="KW-1185">Reference proteome</keyword>
<dbReference type="Gene3D" id="1.20.1280.50">
    <property type="match status" value="1"/>
</dbReference>
<dbReference type="SUPFAM" id="SSF52047">
    <property type="entry name" value="RNI-like"/>
    <property type="match status" value="1"/>
</dbReference>
<dbReference type="EMBL" id="KZ305044">
    <property type="protein sequence ID" value="PIA39221.1"/>
    <property type="molecule type" value="Genomic_DNA"/>
</dbReference>
<dbReference type="InterPro" id="IPR001810">
    <property type="entry name" value="F-box_dom"/>
</dbReference>
<dbReference type="Gene3D" id="3.80.10.10">
    <property type="entry name" value="Ribonuclease Inhibitor"/>
    <property type="match status" value="1"/>
</dbReference>